<dbReference type="PANTHER" id="PTHR42685">
    <property type="entry name" value="GERANYLGERANYL DIPHOSPHATE REDUCTASE"/>
    <property type="match status" value="1"/>
</dbReference>
<keyword evidence="2" id="KW-1185">Reference proteome</keyword>
<dbReference type="Proteomes" id="UP000070589">
    <property type="component" value="Unassembled WGS sequence"/>
</dbReference>
<dbReference type="PATRIC" id="fig|1698261.3.peg.848"/>
<protein>
    <submittedName>
        <fullName evidence="1">Uncharacterized protein</fullName>
    </submittedName>
</protein>
<dbReference type="InterPro" id="IPR036188">
    <property type="entry name" value="FAD/NAD-bd_sf"/>
</dbReference>
<proteinExistence type="predicted"/>
<organism evidence="1 2">
    <name type="scientific">candidate division MSBL1 archaeon SCGC-AAA259D14</name>
    <dbReference type="NCBI Taxonomy" id="1698261"/>
    <lineage>
        <taxon>Archaea</taxon>
        <taxon>Methanobacteriati</taxon>
        <taxon>Methanobacteriota</taxon>
        <taxon>candidate division MSBL1</taxon>
    </lineage>
</organism>
<comment type="caution">
    <text evidence="1">The sequence shown here is derived from an EMBL/GenBank/DDBJ whole genome shotgun (WGS) entry which is preliminary data.</text>
</comment>
<evidence type="ECO:0000313" key="2">
    <source>
        <dbReference type="Proteomes" id="UP000070589"/>
    </source>
</evidence>
<dbReference type="SUPFAM" id="SSF51905">
    <property type="entry name" value="FAD/NAD(P)-binding domain"/>
    <property type="match status" value="1"/>
</dbReference>
<dbReference type="EMBL" id="LHXL01000053">
    <property type="protein sequence ID" value="KXA89152.1"/>
    <property type="molecule type" value="Genomic_DNA"/>
</dbReference>
<dbReference type="Gene3D" id="3.50.50.60">
    <property type="entry name" value="FAD/NAD(P)-binding domain"/>
    <property type="match status" value="1"/>
</dbReference>
<reference evidence="1 2" key="1">
    <citation type="journal article" date="2016" name="Sci. Rep.">
        <title>Metabolic traits of an uncultured archaeal lineage -MSBL1- from brine pools of the Red Sea.</title>
        <authorList>
            <person name="Mwirichia R."/>
            <person name="Alam I."/>
            <person name="Rashid M."/>
            <person name="Vinu M."/>
            <person name="Ba-Alawi W."/>
            <person name="Anthony Kamau A."/>
            <person name="Kamanda Ngugi D."/>
            <person name="Goker M."/>
            <person name="Klenk H.P."/>
            <person name="Bajic V."/>
            <person name="Stingl U."/>
        </authorList>
    </citation>
    <scope>NUCLEOTIDE SEQUENCE [LARGE SCALE GENOMIC DNA]</scope>
    <source>
        <strain evidence="1">SCGC-AAA259D14</strain>
    </source>
</reference>
<dbReference type="PANTHER" id="PTHR42685:SF18">
    <property type="entry name" value="DIGERANYLGERANYLGLYCEROPHOSPHOLIPID REDUCTASE"/>
    <property type="match status" value="1"/>
</dbReference>
<sequence length="280" mass="31912">DISPFHKFTISNGLRVVNFSLERPAFYLVRRGTVSESLDRGLREQALDLGVNIHFSEIIPKKDADIIATGPNPKKIFVVAKGISFQTKMEDLVAIFLGDKVAYKGYSYLLVADGHGCMCTVIFDKFEKIDSYLRKTKKIFSEIADLDVKKPRKIAGVGSFSVNAVLEKEGRLYVGEAAGLQDLLWGFGIKKALISGYLAAKSLIEKKDYQKIARDYFKDKLKASLVNRFLWEYFGFHDYSFILNVLENADDPLEFLFSFHNFNFLQRMLYPLASYHVKKN</sequence>
<name>A0A133U4N6_9EURY</name>
<gene>
    <name evidence="1" type="ORF">AKJ62_03665</name>
</gene>
<feature type="non-terminal residue" evidence="1">
    <location>
        <position position="1"/>
    </location>
</feature>
<dbReference type="AlphaFoldDB" id="A0A133U4N6"/>
<dbReference type="InterPro" id="IPR050407">
    <property type="entry name" value="Geranylgeranyl_reductase"/>
</dbReference>
<accession>A0A133U4N6</accession>
<evidence type="ECO:0000313" key="1">
    <source>
        <dbReference type="EMBL" id="KXA89152.1"/>
    </source>
</evidence>